<evidence type="ECO:0000313" key="3">
    <source>
        <dbReference type="Proteomes" id="UP001215956"/>
    </source>
</evidence>
<accession>A0ABT5XHV6</accession>
<feature type="compositionally biased region" description="Low complexity" evidence="1">
    <location>
        <begin position="162"/>
        <end position="174"/>
    </location>
</feature>
<sequence length="351" mass="38047">MRSPGKGKLLIMALMMASLLGNAGANVALDINVYNSQDSLSTSLAGASFDFGSAAILTPTSLLYNGGGRSNNPISHYSYEAVLNGDPLGTGAQTDSGGFGWSASVDCNFKGDGSRDFKLGSFSMVKDGTMETYNYNSDHRVEQTITVTNAVYFQKGQIRTETMTSSGTGGTTESINDVDIETELPSPDETEAGIIKGVQSEITVTGSKSASIEQDVVGDKDVLWIDRFESDSTGYELGQKIKGVARSPDGSLEMKGEATDFPTQTLPPGEVEITGRIYDHRMEEIYRTFEEEINAFRELYPDASPGLWYYLNQKAYLSPVEEGEPSNPELIPGEYFEMAMQFAVKGEEDKT</sequence>
<gene>
    <name evidence="2" type="ORF">P0O24_12015</name>
</gene>
<keyword evidence="3" id="KW-1185">Reference proteome</keyword>
<reference evidence="2 3" key="1">
    <citation type="submission" date="2023-03" db="EMBL/GenBank/DDBJ databases">
        <title>Whole genome sequencing of Methanotrichaceae archaeon M04Ac.</title>
        <authorList>
            <person name="Khomyakova M.A."/>
            <person name="Merkel A.Y."/>
            <person name="Slobodkin A.I."/>
        </authorList>
    </citation>
    <scope>NUCLEOTIDE SEQUENCE [LARGE SCALE GENOMIC DNA]</scope>
    <source>
        <strain evidence="2 3">M04Ac</strain>
    </source>
</reference>
<organism evidence="2 3">
    <name type="scientific">Candidatus Methanocrinis alkalitolerans</name>
    <dbReference type="NCBI Taxonomy" id="3033395"/>
    <lineage>
        <taxon>Archaea</taxon>
        <taxon>Methanobacteriati</taxon>
        <taxon>Methanobacteriota</taxon>
        <taxon>Stenosarchaea group</taxon>
        <taxon>Methanomicrobia</taxon>
        <taxon>Methanotrichales</taxon>
        <taxon>Methanotrichaceae</taxon>
        <taxon>Methanocrinis</taxon>
    </lineage>
</organism>
<feature type="region of interest" description="Disordered" evidence="1">
    <location>
        <begin position="162"/>
        <end position="192"/>
    </location>
</feature>
<feature type="compositionally biased region" description="Acidic residues" evidence="1">
    <location>
        <begin position="176"/>
        <end position="191"/>
    </location>
</feature>
<comment type="caution">
    <text evidence="2">The sequence shown here is derived from an EMBL/GenBank/DDBJ whole genome shotgun (WGS) entry which is preliminary data.</text>
</comment>
<dbReference type="Proteomes" id="UP001215956">
    <property type="component" value="Unassembled WGS sequence"/>
</dbReference>
<evidence type="ECO:0000313" key="2">
    <source>
        <dbReference type="EMBL" id="MDF0594305.1"/>
    </source>
</evidence>
<proteinExistence type="predicted"/>
<evidence type="ECO:0008006" key="4">
    <source>
        <dbReference type="Google" id="ProtNLM"/>
    </source>
</evidence>
<dbReference type="EMBL" id="JARFPL010000063">
    <property type="protein sequence ID" value="MDF0594305.1"/>
    <property type="molecule type" value="Genomic_DNA"/>
</dbReference>
<name>A0ABT5XHV6_9EURY</name>
<protein>
    <recommendedName>
        <fullName evidence="4">S-layer family duplication domain-containing protein</fullName>
    </recommendedName>
</protein>
<dbReference type="RefSeq" id="WP_316969998.1">
    <property type="nucleotide sequence ID" value="NZ_JARFPL010000063.1"/>
</dbReference>
<evidence type="ECO:0000256" key="1">
    <source>
        <dbReference type="SAM" id="MobiDB-lite"/>
    </source>
</evidence>